<dbReference type="FunFam" id="1.10.240.10:FF:000005">
    <property type="entry name" value="Tryptophan--tRNA ligase"/>
    <property type="match status" value="1"/>
</dbReference>
<gene>
    <name evidence="11" type="ORF">SPHINGO391_520045</name>
</gene>
<dbReference type="Gene3D" id="3.40.50.620">
    <property type="entry name" value="HUPs"/>
    <property type="match status" value="1"/>
</dbReference>
<evidence type="ECO:0000256" key="3">
    <source>
        <dbReference type="ARBA" id="ARBA00022598"/>
    </source>
</evidence>
<dbReference type="EC" id="6.1.1.2" evidence="2"/>
<keyword evidence="3 10" id="KW-0436">Ligase</keyword>
<evidence type="ECO:0000256" key="10">
    <source>
        <dbReference type="RuleBase" id="RU363036"/>
    </source>
</evidence>
<name>A0A5E8AHH7_9SPHN</name>
<evidence type="ECO:0000256" key="1">
    <source>
        <dbReference type="ARBA" id="ARBA00005594"/>
    </source>
</evidence>
<dbReference type="SUPFAM" id="SSF52374">
    <property type="entry name" value="Nucleotidylyl transferase"/>
    <property type="match status" value="1"/>
</dbReference>
<evidence type="ECO:0000256" key="7">
    <source>
        <dbReference type="ARBA" id="ARBA00023146"/>
    </source>
</evidence>
<dbReference type="GO" id="GO:0006436">
    <property type="term" value="P:tryptophanyl-tRNA aminoacylation"/>
    <property type="evidence" value="ECO:0007669"/>
    <property type="project" value="TreeGrafter"/>
</dbReference>
<dbReference type="InterPro" id="IPR014729">
    <property type="entry name" value="Rossmann-like_a/b/a_fold"/>
</dbReference>
<sequence length="202" mass="21726">MVPVGEDQAPIIEQTNKLVRRLNGQIGHALLPKARALIPAMGRLPGIDGKAKMSKSQGNAIPLSASDAEIEAAVQHMYTDPNHLRATDPGQVKGNVVFTYLDAFDADVEAVAELKAHYLRGGLGDMALKRWLTAILQTIVAPIRERRAALSARPDMIMDILRTGVKKAAKSPNAPMRKSPGLGVIPAIAVVLVRFTETGDRL</sequence>
<evidence type="ECO:0000256" key="5">
    <source>
        <dbReference type="ARBA" id="ARBA00022840"/>
    </source>
</evidence>
<keyword evidence="5 10" id="KW-0067">ATP-binding</keyword>
<organism evidence="11 12">
    <name type="scientific">Sphingomonas aurantiaca</name>
    <dbReference type="NCBI Taxonomy" id="185949"/>
    <lineage>
        <taxon>Bacteria</taxon>
        <taxon>Pseudomonadati</taxon>
        <taxon>Pseudomonadota</taxon>
        <taxon>Alphaproteobacteria</taxon>
        <taxon>Sphingomonadales</taxon>
        <taxon>Sphingomonadaceae</taxon>
        <taxon>Sphingomonas</taxon>
    </lineage>
</organism>
<evidence type="ECO:0000256" key="6">
    <source>
        <dbReference type="ARBA" id="ARBA00022917"/>
    </source>
</evidence>
<evidence type="ECO:0000256" key="8">
    <source>
        <dbReference type="ARBA" id="ARBA00030268"/>
    </source>
</evidence>
<dbReference type="GO" id="GO:0005737">
    <property type="term" value="C:cytoplasm"/>
    <property type="evidence" value="ECO:0007669"/>
    <property type="project" value="TreeGrafter"/>
</dbReference>
<dbReference type="GO" id="GO:0004830">
    <property type="term" value="F:tryptophan-tRNA ligase activity"/>
    <property type="evidence" value="ECO:0007669"/>
    <property type="project" value="UniProtKB-EC"/>
</dbReference>
<protein>
    <recommendedName>
        <fullName evidence="2">tryptophan--tRNA ligase</fullName>
        <ecNumber evidence="2">6.1.1.2</ecNumber>
    </recommendedName>
    <alternativeName>
        <fullName evidence="8">Tryptophanyl-tRNA synthetase</fullName>
    </alternativeName>
</protein>
<accession>A0A5E8AHH7</accession>
<comment type="similarity">
    <text evidence="1 10">Belongs to the class-I aminoacyl-tRNA synthetase family.</text>
</comment>
<keyword evidence="7 10" id="KW-0030">Aminoacyl-tRNA synthetase</keyword>
<dbReference type="EMBL" id="CABVLI010000048">
    <property type="protein sequence ID" value="VVT30631.1"/>
    <property type="molecule type" value="Genomic_DNA"/>
</dbReference>
<evidence type="ECO:0000313" key="12">
    <source>
        <dbReference type="Proteomes" id="UP000326857"/>
    </source>
</evidence>
<dbReference type="PANTHER" id="PTHR10055">
    <property type="entry name" value="TRYPTOPHANYL-TRNA SYNTHETASE"/>
    <property type="match status" value="1"/>
</dbReference>
<evidence type="ECO:0000313" key="11">
    <source>
        <dbReference type="EMBL" id="VVT30631.1"/>
    </source>
</evidence>
<proteinExistence type="inferred from homology"/>
<dbReference type="AlphaFoldDB" id="A0A5E8AHH7"/>
<dbReference type="PANTHER" id="PTHR10055:SF1">
    <property type="entry name" value="TRYPTOPHAN--TRNA LIGASE, CYTOPLASMIC"/>
    <property type="match status" value="1"/>
</dbReference>
<evidence type="ECO:0000256" key="4">
    <source>
        <dbReference type="ARBA" id="ARBA00022741"/>
    </source>
</evidence>
<evidence type="ECO:0000256" key="9">
    <source>
        <dbReference type="ARBA" id="ARBA00049929"/>
    </source>
</evidence>
<dbReference type="Pfam" id="PF00579">
    <property type="entry name" value="tRNA-synt_1b"/>
    <property type="match status" value="1"/>
</dbReference>
<dbReference type="GO" id="GO:0005524">
    <property type="term" value="F:ATP binding"/>
    <property type="evidence" value="ECO:0007669"/>
    <property type="project" value="UniProtKB-KW"/>
</dbReference>
<keyword evidence="6 10" id="KW-0648">Protein biosynthesis</keyword>
<keyword evidence="4 10" id="KW-0547">Nucleotide-binding</keyword>
<dbReference type="InterPro" id="IPR002305">
    <property type="entry name" value="aa-tRNA-synth_Ic"/>
</dbReference>
<comment type="catalytic activity">
    <reaction evidence="9">
        <text>tRNA(Trp) + L-tryptophan + ATP = L-tryptophyl-tRNA(Trp) + AMP + diphosphate + H(+)</text>
        <dbReference type="Rhea" id="RHEA:24080"/>
        <dbReference type="Rhea" id="RHEA-COMP:9671"/>
        <dbReference type="Rhea" id="RHEA-COMP:9705"/>
        <dbReference type="ChEBI" id="CHEBI:15378"/>
        <dbReference type="ChEBI" id="CHEBI:30616"/>
        <dbReference type="ChEBI" id="CHEBI:33019"/>
        <dbReference type="ChEBI" id="CHEBI:57912"/>
        <dbReference type="ChEBI" id="CHEBI:78442"/>
        <dbReference type="ChEBI" id="CHEBI:78535"/>
        <dbReference type="ChEBI" id="CHEBI:456215"/>
        <dbReference type="EC" id="6.1.1.2"/>
    </reaction>
</comment>
<reference evidence="11 12" key="1">
    <citation type="submission" date="2019-09" db="EMBL/GenBank/DDBJ databases">
        <authorList>
            <person name="Dittami M. S."/>
        </authorList>
    </citation>
    <scope>NUCLEOTIDE SEQUENCE [LARGE SCALE GENOMIC DNA]</scope>
    <source>
        <strain evidence="11">SPHINGO391</strain>
    </source>
</reference>
<dbReference type="Proteomes" id="UP000326857">
    <property type="component" value="Unassembled WGS sequence"/>
</dbReference>
<evidence type="ECO:0000256" key="2">
    <source>
        <dbReference type="ARBA" id="ARBA00013161"/>
    </source>
</evidence>
<dbReference type="Gene3D" id="1.10.240.10">
    <property type="entry name" value="Tyrosyl-Transfer RNA Synthetase"/>
    <property type="match status" value="1"/>
</dbReference>